<keyword evidence="11" id="KW-0624">Polysaccharide degradation</keyword>
<dbReference type="InterPro" id="IPR050248">
    <property type="entry name" value="Polysacc_deacetylase_ArnD"/>
</dbReference>
<dbReference type="AlphaFoldDB" id="A0A067P8K7"/>
<evidence type="ECO:0000256" key="9">
    <source>
        <dbReference type="ARBA" id="ARBA00023288"/>
    </source>
</evidence>
<evidence type="ECO:0000256" key="2">
    <source>
        <dbReference type="ARBA" id="ARBA00004609"/>
    </source>
</evidence>
<gene>
    <name evidence="18" type="ORF">JAAARDRAFT_62650</name>
</gene>
<keyword evidence="6 15" id="KW-0472">Membrane</keyword>
<dbReference type="GO" id="GO:0006032">
    <property type="term" value="P:chitin catabolic process"/>
    <property type="evidence" value="ECO:0007669"/>
    <property type="project" value="UniProtKB-KW"/>
</dbReference>
<feature type="compositionally biased region" description="Low complexity" evidence="14">
    <location>
        <begin position="356"/>
        <end position="376"/>
    </location>
</feature>
<evidence type="ECO:0000313" key="18">
    <source>
        <dbReference type="EMBL" id="KDQ51243.1"/>
    </source>
</evidence>
<comment type="cofactor">
    <cofactor evidence="1">
        <name>Co(2+)</name>
        <dbReference type="ChEBI" id="CHEBI:48828"/>
    </cofactor>
</comment>
<dbReference type="Gene3D" id="3.20.20.370">
    <property type="entry name" value="Glycoside hydrolase/deacetylase"/>
    <property type="match status" value="1"/>
</dbReference>
<comment type="subcellular location">
    <subcellularLocation>
        <location evidence="2">Cell membrane</location>
        <topology evidence="2">Lipid-anchor</topology>
        <topology evidence="2">GPI-anchor</topology>
    </subcellularLocation>
</comment>
<sequence length="426" mass="45008">MHTFQFLLVTLTLPSLFSARTIPADDHDDTIRRALPSTWYQRDDHPAHALFKRQQAANTSAITYSQVGSPEWSAGYPPGAPDTIQLPQAWVNALNAAVAAGKIPDIPASSLINGAPTYPEGTDPNSPQVCSGTAQCRIPGDIWDAPTGVLGTGFDDGPLSPSPRLYTFLTQNNIPATHFMIGTNILANAAAFQQAVAAGNDIAVHTWTHPYMTTLANLDVLGQIGWTMEIIHNSTGGKLPAFWRPPYGDSDMRTRAIAFEVFGLTTIVWNQDTDDWNLGLDGVTADSIQANMVNWLTGPKTPGLIILEHELSDGAVDAFEAAYPLMVSNGWNLVSAARIRDGSGWSNSTDNGGVIPSSATPTTSSTSSTSSTNAPSVTQSGQNAAGSATTSHKSGALPTRSPWTVYSGLSALTALFGLFSAGALLL</sequence>
<dbReference type="SUPFAM" id="SSF88713">
    <property type="entry name" value="Glycoside hydrolase/deacetylase"/>
    <property type="match status" value="1"/>
</dbReference>
<evidence type="ECO:0000256" key="4">
    <source>
        <dbReference type="ARBA" id="ARBA00022622"/>
    </source>
</evidence>
<name>A0A067P8K7_9AGAM</name>
<feature type="chain" id="PRO_5001646513" description="chitin deacetylase" evidence="16">
    <location>
        <begin position="20"/>
        <end position="426"/>
    </location>
</feature>
<keyword evidence="19" id="KW-1185">Reference proteome</keyword>
<feature type="signal peptide" evidence="16">
    <location>
        <begin position="1"/>
        <end position="19"/>
    </location>
</feature>
<organism evidence="18 19">
    <name type="scientific">Jaapia argillacea MUCL 33604</name>
    <dbReference type="NCBI Taxonomy" id="933084"/>
    <lineage>
        <taxon>Eukaryota</taxon>
        <taxon>Fungi</taxon>
        <taxon>Dikarya</taxon>
        <taxon>Basidiomycota</taxon>
        <taxon>Agaricomycotina</taxon>
        <taxon>Agaricomycetes</taxon>
        <taxon>Agaricomycetidae</taxon>
        <taxon>Jaapiales</taxon>
        <taxon>Jaapiaceae</taxon>
        <taxon>Jaapia</taxon>
    </lineage>
</organism>
<dbReference type="STRING" id="933084.A0A067P8K7"/>
<feature type="domain" description="NodB homology" evidence="17">
    <location>
        <begin position="148"/>
        <end position="334"/>
    </location>
</feature>
<evidence type="ECO:0000256" key="3">
    <source>
        <dbReference type="ARBA" id="ARBA00022475"/>
    </source>
</evidence>
<dbReference type="GO" id="GO:0004099">
    <property type="term" value="F:chitin deacetylase activity"/>
    <property type="evidence" value="ECO:0007669"/>
    <property type="project" value="UniProtKB-EC"/>
</dbReference>
<evidence type="ECO:0000256" key="5">
    <source>
        <dbReference type="ARBA" id="ARBA00023024"/>
    </source>
</evidence>
<evidence type="ECO:0000256" key="11">
    <source>
        <dbReference type="ARBA" id="ARBA00023326"/>
    </source>
</evidence>
<dbReference type="GO" id="GO:0071555">
    <property type="term" value="P:cell wall organization"/>
    <property type="evidence" value="ECO:0007669"/>
    <property type="project" value="UniProtKB-KW"/>
</dbReference>
<dbReference type="InterPro" id="IPR011330">
    <property type="entry name" value="Glyco_hydro/deAcase_b/a-brl"/>
</dbReference>
<dbReference type="InterPro" id="IPR002509">
    <property type="entry name" value="NODB_dom"/>
</dbReference>
<dbReference type="PANTHER" id="PTHR10587:SF135">
    <property type="entry name" value="CHITIN DEACETYLASE 3"/>
    <property type="match status" value="1"/>
</dbReference>
<dbReference type="OrthoDB" id="407355at2759"/>
<feature type="compositionally biased region" description="Polar residues" evidence="14">
    <location>
        <begin position="377"/>
        <end position="393"/>
    </location>
</feature>
<dbReference type="GO" id="GO:0005886">
    <property type="term" value="C:plasma membrane"/>
    <property type="evidence" value="ECO:0007669"/>
    <property type="project" value="UniProtKB-SubCell"/>
</dbReference>
<keyword evidence="15" id="KW-0812">Transmembrane</keyword>
<dbReference type="InParanoid" id="A0A067P8K7"/>
<keyword evidence="8" id="KW-0170">Cobalt</keyword>
<evidence type="ECO:0000256" key="7">
    <source>
        <dbReference type="ARBA" id="ARBA00023277"/>
    </source>
</evidence>
<accession>A0A067P8K7</accession>
<feature type="transmembrane region" description="Helical" evidence="15">
    <location>
        <begin position="403"/>
        <end position="425"/>
    </location>
</feature>
<keyword evidence="9" id="KW-0449">Lipoprotein</keyword>
<evidence type="ECO:0000256" key="10">
    <source>
        <dbReference type="ARBA" id="ARBA00023316"/>
    </source>
</evidence>
<evidence type="ECO:0000256" key="13">
    <source>
        <dbReference type="ARBA" id="ARBA00048494"/>
    </source>
</evidence>
<keyword evidence="4" id="KW-0336">GPI-anchor</keyword>
<proteinExistence type="predicted"/>
<evidence type="ECO:0000313" key="19">
    <source>
        <dbReference type="Proteomes" id="UP000027265"/>
    </source>
</evidence>
<comment type="catalytic activity">
    <reaction evidence="13">
        <text>[(1-&gt;4)-N-acetyl-beta-D-glucosaminyl](n) + n H2O = chitosan + n acetate</text>
        <dbReference type="Rhea" id="RHEA:10464"/>
        <dbReference type="Rhea" id="RHEA-COMP:9593"/>
        <dbReference type="Rhea" id="RHEA-COMP:9597"/>
        <dbReference type="ChEBI" id="CHEBI:15377"/>
        <dbReference type="ChEBI" id="CHEBI:17029"/>
        <dbReference type="ChEBI" id="CHEBI:30089"/>
        <dbReference type="ChEBI" id="CHEBI:57704"/>
        <dbReference type="EC" id="3.5.1.41"/>
    </reaction>
    <physiologicalReaction direction="left-to-right" evidence="13">
        <dbReference type="Rhea" id="RHEA:10465"/>
    </physiologicalReaction>
</comment>
<keyword evidence="5" id="KW-0146">Chitin degradation</keyword>
<keyword evidence="16" id="KW-0732">Signal</keyword>
<dbReference type="HOGENOM" id="CLU_042090_2_0_1"/>
<dbReference type="PROSITE" id="PS51677">
    <property type="entry name" value="NODB"/>
    <property type="match status" value="1"/>
</dbReference>
<evidence type="ECO:0000256" key="16">
    <source>
        <dbReference type="SAM" id="SignalP"/>
    </source>
</evidence>
<dbReference type="GO" id="GO:0098552">
    <property type="term" value="C:side of membrane"/>
    <property type="evidence" value="ECO:0007669"/>
    <property type="project" value="UniProtKB-KW"/>
</dbReference>
<keyword evidence="15" id="KW-1133">Transmembrane helix</keyword>
<keyword evidence="4" id="KW-0325">Glycoprotein</keyword>
<dbReference type="GO" id="GO:0000272">
    <property type="term" value="P:polysaccharide catabolic process"/>
    <property type="evidence" value="ECO:0007669"/>
    <property type="project" value="UniProtKB-KW"/>
</dbReference>
<dbReference type="PANTHER" id="PTHR10587">
    <property type="entry name" value="GLYCOSYL TRANSFERASE-RELATED"/>
    <property type="match status" value="1"/>
</dbReference>
<evidence type="ECO:0000259" key="17">
    <source>
        <dbReference type="PROSITE" id="PS51677"/>
    </source>
</evidence>
<evidence type="ECO:0000256" key="6">
    <source>
        <dbReference type="ARBA" id="ARBA00023136"/>
    </source>
</evidence>
<feature type="region of interest" description="Disordered" evidence="14">
    <location>
        <begin position="347"/>
        <end position="397"/>
    </location>
</feature>
<protein>
    <recommendedName>
        <fullName evidence="12">chitin deacetylase</fullName>
        <ecNumber evidence="12">3.5.1.41</ecNumber>
    </recommendedName>
</protein>
<reference evidence="19" key="1">
    <citation type="journal article" date="2014" name="Proc. Natl. Acad. Sci. U.S.A.">
        <title>Extensive sampling of basidiomycete genomes demonstrates inadequacy of the white-rot/brown-rot paradigm for wood decay fungi.</title>
        <authorList>
            <person name="Riley R."/>
            <person name="Salamov A.A."/>
            <person name="Brown D.W."/>
            <person name="Nagy L.G."/>
            <person name="Floudas D."/>
            <person name="Held B.W."/>
            <person name="Levasseur A."/>
            <person name="Lombard V."/>
            <person name="Morin E."/>
            <person name="Otillar R."/>
            <person name="Lindquist E.A."/>
            <person name="Sun H."/>
            <person name="LaButti K.M."/>
            <person name="Schmutz J."/>
            <person name="Jabbour D."/>
            <person name="Luo H."/>
            <person name="Baker S.E."/>
            <person name="Pisabarro A.G."/>
            <person name="Walton J.D."/>
            <person name="Blanchette R.A."/>
            <person name="Henrissat B."/>
            <person name="Martin F."/>
            <person name="Cullen D."/>
            <person name="Hibbett D.S."/>
            <person name="Grigoriev I.V."/>
        </authorList>
    </citation>
    <scope>NUCLEOTIDE SEQUENCE [LARGE SCALE GENOMIC DNA]</scope>
    <source>
        <strain evidence="19">MUCL 33604</strain>
    </source>
</reference>
<dbReference type="Pfam" id="PF01522">
    <property type="entry name" value="Polysacc_deac_1"/>
    <property type="match status" value="1"/>
</dbReference>
<keyword evidence="10" id="KW-0961">Cell wall biogenesis/degradation</keyword>
<evidence type="ECO:0000256" key="12">
    <source>
        <dbReference type="ARBA" id="ARBA00024056"/>
    </source>
</evidence>
<evidence type="ECO:0000256" key="15">
    <source>
        <dbReference type="SAM" id="Phobius"/>
    </source>
</evidence>
<dbReference type="Proteomes" id="UP000027265">
    <property type="component" value="Unassembled WGS sequence"/>
</dbReference>
<dbReference type="EC" id="3.5.1.41" evidence="12"/>
<evidence type="ECO:0000256" key="14">
    <source>
        <dbReference type="SAM" id="MobiDB-lite"/>
    </source>
</evidence>
<dbReference type="EMBL" id="KL197750">
    <property type="protein sequence ID" value="KDQ51243.1"/>
    <property type="molecule type" value="Genomic_DNA"/>
</dbReference>
<evidence type="ECO:0000256" key="8">
    <source>
        <dbReference type="ARBA" id="ARBA00023285"/>
    </source>
</evidence>
<evidence type="ECO:0000256" key="1">
    <source>
        <dbReference type="ARBA" id="ARBA00001941"/>
    </source>
</evidence>
<dbReference type="GO" id="GO:0009272">
    <property type="term" value="P:fungal-type cell wall biogenesis"/>
    <property type="evidence" value="ECO:0007669"/>
    <property type="project" value="UniProtKB-ARBA"/>
</dbReference>
<keyword evidence="7" id="KW-0119">Carbohydrate metabolism</keyword>
<keyword evidence="3" id="KW-1003">Cell membrane</keyword>